<evidence type="ECO:0000313" key="1">
    <source>
        <dbReference type="EMBL" id="PMS29195.1"/>
    </source>
</evidence>
<reference evidence="1 2" key="1">
    <citation type="submission" date="2018-01" db="EMBL/GenBank/DDBJ databases">
        <title>Whole genome analyses suggest that Burkholderia sensu lato contains two further novel genera in the rhizoxinica-symbiotica group Mycetohabitans gen. nov., and Trinickia gen. nov.: implications for the evolution of diazotrophy and nodulation in the Burkholderiaceae.</title>
        <authorList>
            <person name="Estrada-de los Santos P."/>
            <person name="Palmer M."/>
            <person name="Chavez-Ramirez B."/>
            <person name="Beukes C."/>
            <person name="Steenkamp E.T."/>
            <person name="Hirsch A.M."/>
            <person name="Manyaka P."/>
            <person name="Maluk M."/>
            <person name="Lafos M."/>
            <person name="Crook M."/>
            <person name="Gross E."/>
            <person name="Simon M.F."/>
            <person name="Bueno dos Reis Junior F."/>
            <person name="Poole P.S."/>
            <person name="Venter S.N."/>
            <person name="James E.K."/>
        </authorList>
    </citation>
    <scope>NUCLEOTIDE SEQUENCE [LARGE SCALE GENOMIC DNA]</scope>
    <source>
        <strain evidence="1 2">WSM 3937</strain>
    </source>
</reference>
<dbReference type="InterPro" id="IPR008727">
    <property type="entry name" value="PAAR_motif"/>
</dbReference>
<evidence type="ECO:0000313" key="2">
    <source>
        <dbReference type="Proteomes" id="UP000235659"/>
    </source>
</evidence>
<keyword evidence="2" id="KW-1185">Reference proteome</keyword>
<comment type="caution">
    <text evidence="1">The sequence shown here is derived from an EMBL/GenBank/DDBJ whole genome shotgun (WGS) entry which is preliminary data.</text>
</comment>
<dbReference type="Proteomes" id="UP000235659">
    <property type="component" value="Unassembled WGS sequence"/>
</dbReference>
<dbReference type="CDD" id="cd14744">
    <property type="entry name" value="PAAR_CT_2"/>
    <property type="match status" value="1"/>
</dbReference>
<proteinExistence type="predicted"/>
<name>A0ABX4V573_9BURK</name>
<sequence length="171" mass="18628">MPFDFVRRKRKAHRVKRYYIRKGDRTTAAGAVTEGSLVMQCDGLPLAFEGDAVACPACTSTGKILCNSPRWPKASPHGSRTALNDDLCLCRCNPLPRLIASQSTMSVSRESSPADAAALQATAHVYPAQVATATAPLAADQARQARHGRRPWPMRAARRVVKMSCSWLHEA</sequence>
<gene>
    <name evidence="1" type="ORF">C0Z16_20020</name>
</gene>
<organism evidence="1 2">
    <name type="scientific">Paraburkholderia rhynchosiae</name>
    <dbReference type="NCBI Taxonomy" id="487049"/>
    <lineage>
        <taxon>Bacteria</taxon>
        <taxon>Pseudomonadati</taxon>
        <taxon>Pseudomonadota</taxon>
        <taxon>Betaproteobacteria</taxon>
        <taxon>Burkholderiales</taxon>
        <taxon>Burkholderiaceae</taxon>
        <taxon>Paraburkholderia</taxon>
    </lineage>
</organism>
<protein>
    <recommendedName>
        <fullName evidence="3">PAAR domain-containing protein</fullName>
    </recommendedName>
</protein>
<evidence type="ECO:0008006" key="3">
    <source>
        <dbReference type="Google" id="ProtNLM"/>
    </source>
</evidence>
<dbReference type="Pfam" id="PF05488">
    <property type="entry name" value="PAAR_motif"/>
    <property type="match status" value="1"/>
</dbReference>
<accession>A0ABX4V573</accession>
<dbReference type="EMBL" id="PNXY01000014">
    <property type="protein sequence ID" value="PMS29195.1"/>
    <property type="molecule type" value="Genomic_DNA"/>
</dbReference>